<protein>
    <submittedName>
        <fullName evidence="2">Uncharacterized protein</fullName>
    </submittedName>
</protein>
<feature type="compositionally biased region" description="Polar residues" evidence="1">
    <location>
        <begin position="107"/>
        <end position="117"/>
    </location>
</feature>
<feature type="compositionally biased region" description="Low complexity" evidence="1">
    <location>
        <begin position="67"/>
        <end position="86"/>
    </location>
</feature>
<feature type="region of interest" description="Disordered" evidence="1">
    <location>
        <begin position="67"/>
        <end position="140"/>
    </location>
</feature>
<proteinExistence type="predicted"/>
<evidence type="ECO:0000256" key="1">
    <source>
        <dbReference type="SAM" id="MobiDB-lite"/>
    </source>
</evidence>
<dbReference type="EMBL" id="MN739177">
    <property type="protein sequence ID" value="QHS92272.1"/>
    <property type="molecule type" value="Genomic_DNA"/>
</dbReference>
<name>A0A6C0BJT0_9ZZZZ</name>
<sequence length="188" mass="21201">METNHLLDRLINLDTDQYYQDYKDVQSATRKMTPTDRQLWILSHFIKNGYREHRKYRLKQGNLSPLVSTASSTASSTSGPSATPVHSHPHSHTHSHSHTKKLSSVTLSPQSSGSNLTVKHIKTRQIESDTDGNESASEAEDDISIQQLIKQFRTHHGHCDGGVRDRTDTPVTQDKGVFWDINPKTALY</sequence>
<reference evidence="2" key="1">
    <citation type="journal article" date="2020" name="Nature">
        <title>Giant virus diversity and host interactions through global metagenomics.</title>
        <authorList>
            <person name="Schulz F."/>
            <person name="Roux S."/>
            <person name="Paez-Espino D."/>
            <person name="Jungbluth S."/>
            <person name="Walsh D.A."/>
            <person name="Denef V.J."/>
            <person name="McMahon K.D."/>
            <person name="Konstantinidis K.T."/>
            <person name="Eloe-Fadrosh E.A."/>
            <person name="Kyrpides N.C."/>
            <person name="Woyke T."/>
        </authorList>
    </citation>
    <scope>NUCLEOTIDE SEQUENCE</scope>
    <source>
        <strain evidence="2">GVMAG-M-3300014204-73</strain>
    </source>
</reference>
<evidence type="ECO:0000313" key="2">
    <source>
        <dbReference type="EMBL" id="QHS92272.1"/>
    </source>
</evidence>
<organism evidence="2">
    <name type="scientific">viral metagenome</name>
    <dbReference type="NCBI Taxonomy" id="1070528"/>
    <lineage>
        <taxon>unclassified sequences</taxon>
        <taxon>metagenomes</taxon>
        <taxon>organismal metagenomes</taxon>
    </lineage>
</organism>
<accession>A0A6C0BJT0</accession>
<feature type="compositionally biased region" description="Basic residues" evidence="1">
    <location>
        <begin position="87"/>
        <end position="101"/>
    </location>
</feature>
<dbReference type="AlphaFoldDB" id="A0A6C0BJT0"/>
<feature type="compositionally biased region" description="Acidic residues" evidence="1">
    <location>
        <begin position="128"/>
        <end position="140"/>
    </location>
</feature>